<dbReference type="InterPro" id="IPR013087">
    <property type="entry name" value="Znf_C2H2_type"/>
</dbReference>
<feature type="domain" description="C2H2-type" evidence="3">
    <location>
        <begin position="236"/>
        <end position="264"/>
    </location>
</feature>
<gene>
    <name evidence="4" type="ORF">E0Z10_g10412</name>
</gene>
<dbReference type="PANTHER" id="PTHR38166">
    <property type="entry name" value="C2H2-TYPE DOMAIN-CONTAINING PROTEIN-RELATED"/>
    <property type="match status" value="1"/>
</dbReference>
<feature type="compositionally biased region" description="Polar residues" evidence="2">
    <location>
        <begin position="81"/>
        <end position="94"/>
    </location>
</feature>
<evidence type="ECO:0000256" key="1">
    <source>
        <dbReference type="PROSITE-ProRule" id="PRU00042"/>
    </source>
</evidence>
<evidence type="ECO:0000313" key="4">
    <source>
        <dbReference type="EMBL" id="TGJ78352.1"/>
    </source>
</evidence>
<dbReference type="PROSITE" id="PS50157">
    <property type="entry name" value="ZINC_FINGER_C2H2_2"/>
    <property type="match status" value="1"/>
</dbReference>
<keyword evidence="1" id="KW-0479">Metal-binding</keyword>
<organism evidence="4 5">
    <name type="scientific">Xylaria hypoxylon</name>
    <dbReference type="NCBI Taxonomy" id="37992"/>
    <lineage>
        <taxon>Eukaryota</taxon>
        <taxon>Fungi</taxon>
        <taxon>Dikarya</taxon>
        <taxon>Ascomycota</taxon>
        <taxon>Pezizomycotina</taxon>
        <taxon>Sordariomycetes</taxon>
        <taxon>Xylariomycetidae</taxon>
        <taxon>Xylariales</taxon>
        <taxon>Xylariaceae</taxon>
        <taxon>Xylaria</taxon>
    </lineage>
</organism>
<feature type="compositionally biased region" description="Basic and acidic residues" evidence="2">
    <location>
        <begin position="191"/>
        <end position="208"/>
    </location>
</feature>
<feature type="region of interest" description="Disordered" evidence="2">
    <location>
        <begin position="73"/>
        <end position="94"/>
    </location>
</feature>
<keyword evidence="1" id="KW-0863">Zinc-finger</keyword>
<accession>A0A4Z0YNX3</accession>
<feature type="compositionally biased region" description="Polar residues" evidence="2">
    <location>
        <begin position="1"/>
        <end position="10"/>
    </location>
</feature>
<feature type="compositionally biased region" description="Low complexity" evidence="2">
    <location>
        <begin position="174"/>
        <end position="184"/>
    </location>
</feature>
<dbReference type="EMBL" id="SKBN01000405">
    <property type="protein sequence ID" value="TGJ78352.1"/>
    <property type="molecule type" value="Genomic_DNA"/>
</dbReference>
<sequence length="453" mass="50750">MPLSDHATQGSDPSTTSSRKSSGSTKKESLREYRLAVNGYGTMIHNGHFGASVDKQRDIPIRERLRLWAEQWSEASGHGKGTSSSISRPTSDVSSKITSEYYGSIGSLRASHLSSAQNTDLPNRQRQASGSEDAFHKLSHAISHWYKDWLKRWASSALPNREDEEYQSTTGTASSGREQSQQQQQRKDKRRREEEEQSSNKHGGDKRGGSGGMPPAKKSRDAKLRLACPFFKRDGIQCGLCGAEFSSQSSFQEHQREPGACERQEFELLEGIDALTKMKLQDKKVARGATEEAKWLAIYALLFPNDDPSTYPDPYYDVSPVLRQQIATFLQDEMPSVVQNAINHVTNNIETRTAPAVSELQIAITASINSSLRRFWPEQESSMPNISIVEASSHSQTPVFMEGSVEATRTYVTEDLLQQLQAELENEPMFVNTHEAESIGYYLDQLESFRSRE</sequence>
<keyword evidence="1" id="KW-0862">Zinc</keyword>
<evidence type="ECO:0000256" key="2">
    <source>
        <dbReference type="SAM" id="MobiDB-lite"/>
    </source>
</evidence>
<name>A0A4Z0YNX3_9PEZI</name>
<dbReference type="PANTHER" id="PTHR38166:SF1">
    <property type="entry name" value="C2H2-TYPE DOMAIN-CONTAINING PROTEIN"/>
    <property type="match status" value="1"/>
</dbReference>
<feature type="region of interest" description="Disordered" evidence="2">
    <location>
        <begin position="161"/>
        <end position="219"/>
    </location>
</feature>
<keyword evidence="5" id="KW-1185">Reference proteome</keyword>
<reference evidence="4 5" key="1">
    <citation type="submission" date="2019-03" db="EMBL/GenBank/DDBJ databases">
        <title>Draft genome sequence of Xylaria hypoxylon DSM 108379, a ubiquitous saprotrophic-parasitic fungi on hardwood.</title>
        <authorList>
            <person name="Buettner E."/>
            <person name="Leonhardt S."/>
            <person name="Gebauer A.M."/>
            <person name="Liers C."/>
            <person name="Hofrichter M."/>
            <person name="Kellner H."/>
        </authorList>
    </citation>
    <scope>NUCLEOTIDE SEQUENCE [LARGE SCALE GENOMIC DNA]</scope>
    <source>
        <strain evidence="4 5">DSM 108379</strain>
    </source>
</reference>
<feature type="compositionally biased region" description="Low complexity" evidence="2">
    <location>
        <begin position="11"/>
        <end position="24"/>
    </location>
</feature>
<feature type="region of interest" description="Disordered" evidence="2">
    <location>
        <begin position="1"/>
        <end position="30"/>
    </location>
</feature>
<proteinExistence type="predicted"/>
<dbReference type="GO" id="GO:0008270">
    <property type="term" value="F:zinc ion binding"/>
    <property type="evidence" value="ECO:0007669"/>
    <property type="project" value="UniProtKB-KW"/>
</dbReference>
<dbReference type="Proteomes" id="UP000297716">
    <property type="component" value="Unassembled WGS sequence"/>
</dbReference>
<dbReference type="AlphaFoldDB" id="A0A4Z0YNX3"/>
<protein>
    <recommendedName>
        <fullName evidence="3">C2H2-type domain-containing protein</fullName>
    </recommendedName>
</protein>
<dbReference type="OrthoDB" id="4161727at2759"/>
<evidence type="ECO:0000259" key="3">
    <source>
        <dbReference type="PROSITE" id="PS50157"/>
    </source>
</evidence>
<evidence type="ECO:0000313" key="5">
    <source>
        <dbReference type="Proteomes" id="UP000297716"/>
    </source>
</evidence>
<dbReference type="STRING" id="37992.A0A4Z0YNX3"/>
<comment type="caution">
    <text evidence="4">The sequence shown here is derived from an EMBL/GenBank/DDBJ whole genome shotgun (WGS) entry which is preliminary data.</text>
</comment>